<dbReference type="InterPro" id="IPR014942">
    <property type="entry name" value="AbiEii"/>
</dbReference>
<proteinExistence type="predicted"/>
<dbReference type="RefSeq" id="WP_203990375.1">
    <property type="nucleotide sequence ID" value="NZ_BOOU01000068.1"/>
</dbReference>
<sequence>MCDPLEADHAELVRAALPVCDKYGLALAGGYAMKAHGLVSRASKDIDFATASTAAVQEIAHDLATAYGEAGLAATVIAAQDRKGHLLVRLPQGSEYRVDILKEPLSGPPAIMSFGPVLSLEDAVSLKMGALHDRGLPRDLIDVHAATMFFSNIELVSMAKRALGDDFFYEDLRDQLDHAAVYSDEEFTVYGCREDQITAIKAWAQQWADHLGRLIAQETPYSDELD</sequence>
<dbReference type="AlphaFoldDB" id="A0A919R6L0"/>
<dbReference type="Proteomes" id="UP000655287">
    <property type="component" value="Unassembled WGS sequence"/>
</dbReference>
<evidence type="ECO:0000313" key="2">
    <source>
        <dbReference type="Proteomes" id="UP000655287"/>
    </source>
</evidence>
<evidence type="ECO:0000313" key="1">
    <source>
        <dbReference type="EMBL" id="GII80078.1"/>
    </source>
</evidence>
<dbReference type="Pfam" id="PF08843">
    <property type="entry name" value="AbiEii"/>
    <property type="match status" value="1"/>
</dbReference>
<organism evidence="1 2">
    <name type="scientific">Sphaerisporangium rufum</name>
    <dbReference type="NCBI Taxonomy" id="1381558"/>
    <lineage>
        <taxon>Bacteria</taxon>
        <taxon>Bacillati</taxon>
        <taxon>Actinomycetota</taxon>
        <taxon>Actinomycetes</taxon>
        <taxon>Streptosporangiales</taxon>
        <taxon>Streptosporangiaceae</taxon>
        <taxon>Sphaerisporangium</taxon>
    </lineage>
</organism>
<dbReference type="EMBL" id="BOOU01000068">
    <property type="protein sequence ID" value="GII80078.1"/>
    <property type="molecule type" value="Genomic_DNA"/>
</dbReference>
<keyword evidence="2" id="KW-1185">Reference proteome</keyword>
<comment type="caution">
    <text evidence="1">The sequence shown here is derived from an EMBL/GenBank/DDBJ whole genome shotgun (WGS) entry which is preliminary data.</text>
</comment>
<accession>A0A919R6L0</accession>
<evidence type="ECO:0008006" key="3">
    <source>
        <dbReference type="Google" id="ProtNLM"/>
    </source>
</evidence>
<gene>
    <name evidence="1" type="ORF">Sru01_50600</name>
</gene>
<reference evidence="1" key="1">
    <citation type="submission" date="2021-01" db="EMBL/GenBank/DDBJ databases">
        <title>Whole genome shotgun sequence of Sphaerisporangium rufum NBRC 109079.</title>
        <authorList>
            <person name="Komaki H."/>
            <person name="Tamura T."/>
        </authorList>
    </citation>
    <scope>NUCLEOTIDE SEQUENCE</scope>
    <source>
        <strain evidence="1">NBRC 109079</strain>
    </source>
</reference>
<name>A0A919R6L0_9ACTN</name>
<protein>
    <recommendedName>
        <fullName evidence="3">Nucleotidyl transferase AbiEii/AbiGii toxin family protein</fullName>
    </recommendedName>
</protein>